<evidence type="ECO:0000313" key="2">
    <source>
        <dbReference type="Proteomes" id="UP000622430"/>
    </source>
</evidence>
<proteinExistence type="predicted"/>
<name>A0A889IQ45_9CAUD</name>
<sequence>MNNIKYIVIGYGEGDVPVARFAMFDDGLPMSESGLVDAVLECIYGDASIVADDERQDYIDLLSDEDNWCEGDGRNKLEIRFEIGGVDVWRIA</sequence>
<dbReference type="EMBL" id="MW460246">
    <property type="protein sequence ID" value="QRE00447.1"/>
    <property type="molecule type" value="Genomic_DNA"/>
</dbReference>
<evidence type="ECO:0000313" key="1">
    <source>
        <dbReference type="EMBL" id="QRE00447.1"/>
    </source>
</evidence>
<keyword evidence="2" id="KW-1185">Reference proteome</keyword>
<protein>
    <submittedName>
        <fullName evidence="1">Uncharacterized protein</fullName>
    </submittedName>
</protein>
<dbReference type="Proteomes" id="UP000622430">
    <property type="component" value="Segment"/>
</dbReference>
<accession>A0A889IQ45</accession>
<reference evidence="1" key="1">
    <citation type="submission" date="2021-01" db="EMBL/GenBank/DDBJ databases">
        <authorList>
            <person name="Rakov C."/>
            <person name="Alkalay-Oren S."/>
            <person name="Coppenhagen-Glazer S."/>
            <person name="Hazan R."/>
        </authorList>
    </citation>
    <scope>NUCLEOTIDE SEQUENCE</scope>
</reference>
<organism evidence="1 2">
    <name type="scientific">Burkholderia phage BCSR52</name>
    <dbReference type="NCBI Taxonomy" id="2805748"/>
    <lineage>
        <taxon>Viruses</taxon>
        <taxon>Duplodnaviria</taxon>
        <taxon>Heunggongvirae</taxon>
        <taxon>Uroviricota</taxon>
        <taxon>Caudoviricetes</taxon>
        <taxon>Lindbergviridae</taxon>
        <taxon>Irusalimvirus</taxon>
        <taxon>Irusalimvirus BCSR52</taxon>
    </lineage>
</organism>